<keyword evidence="2" id="KW-1133">Transmembrane helix</keyword>
<dbReference type="AlphaFoldDB" id="A0A2T6GS38"/>
<accession>A0A2T6GS38</accession>
<organism evidence="3 4">
    <name type="scientific">Pseudomonas protegens</name>
    <dbReference type="NCBI Taxonomy" id="380021"/>
    <lineage>
        <taxon>Bacteria</taxon>
        <taxon>Pseudomonadati</taxon>
        <taxon>Pseudomonadota</taxon>
        <taxon>Gammaproteobacteria</taxon>
        <taxon>Pseudomonadales</taxon>
        <taxon>Pseudomonadaceae</taxon>
        <taxon>Pseudomonas</taxon>
    </lineage>
</organism>
<reference evidence="3 4" key="1">
    <citation type="submission" date="2018-03" db="EMBL/GenBank/DDBJ databases">
        <title>Draft genome sequence of the plant growth promoting rhizobacterium Pseudomonas protegens strain BNJ-SS-45 isolated from wheat (Triticum aestivum) rhizosphere.</title>
        <authorList>
            <person name="Bajpai A."/>
            <person name="Shende K."/>
            <person name="Meena N."/>
            <person name="Upadhyayula S.R."/>
            <person name="Suravajhala P."/>
            <person name="Medicherla K.M."/>
            <person name="Johri B.N."/>
        </authorList>
    </citation>
    <scope>NUCLEOTIDE SEQUENCE [LARGE SCALE GENOMIC DNA]</scope>
    <source>
        <strain evidence="3 4">BNJ-SS-45</strain>
    </source>
</reference>
<dbReference type="Proteomes" id="UP000244178">
    <property type="component" value="Unassembled WGS sequence"/>
</dbReference>
<evidence type="ECO:0000256" key="2">
    <source>
        <dbReference type="SAM" id="Phobius"/>
    </source>
</evidence>
<protein>
    <submittedName>
        <fullName evidence="3">DNA-packaging protein</fullName>
    </submittedName>
</protein>
<keyword evidence="2" id="KW-0812">Transmembrane</keyword>
<gene>
    <name evidence="3" type="ORF">C5U62_03010</name>
</gene>
<proteinExistence type="predicted"/>
<dbReference type="RefSeq" id="WP_108543312.1">
    <property type="nucleotide sequence ID" value="NZ_PYJM01000001.1"/>
</dbReference>
<dbReference type="EMBL" id="PYJM01000001">
    <property type="protein sequence ID" value="PUA46964.1"/>
    <property type="molecule type" value="Genomic_DNA"/>
</dbReference>
<keyword evidence="1" id="KW-0175">Coiled coil</keyword>
<evidence type="ECO:0000256" key="1">
    <source>
        <dbReference type="SAM" id="Coils"/>
    </source>
</evidence>
<evidence type="ECO:0000313" key="4">
    <source>
        <dbReference type="Proteomes" id="UP000244178"/>
    </source>
</evidence>
<comment type="caution">
    <text evidence="3">The sequence shown here is derived from an EMBL/GenBank/DDBJ whole genome shotgun (WGS) entry which is preliminary data.</text>
</comment>
<feature type="coiled-coil region" evidence="1">
    <location>
        <begin position="48"/>
        <end position="83"/>
    </location>
</feature>
<name>A0A2T6GS38_9PSED</name>
<feature type="transmembrane region" description="Helical" evidence="2">
    <location>
        <begin position="12"/>
        <end position="29"/>
    </location>
</feature>
<sequence>MKGLLSFVTPATWYVAVIAAVVLGLHLNWQDGYSEGFAIAEAQGRTAVANLRLEHSEEQRRIADATSESLKQANEKLRVEQERGSLLATQFADAKEAFRKNTDTLNGEIARVTTLYRRTLKSAPEPLPAAVFTAGFVRVWNTANGISASVHSQQTQQAASGAAAPTDGAGAADSLDSGVTQALVLGNQVRNGELHSSCRAQLNRLIDWTLNASN</sequence>
<keyword evidence="2" id="KW-0472">Membrane</keyword>
<evidence type="ECO:0000313" key="3">
    <source>
        <dbReference type="EMBL" id="PUA46964.1"/>
    </source>
</evidence>